<accession>A0ABU0JSJ0</accession>
<reference evidence="1 2" key="1">
    <citation type="submission" date="2023-07" db="EMBL/GenBank/DDBJ databases">
        <title>Genomic Encyclopedia of Type Strains, Phase IV (KMG-IV): sequencing the most valuable type-strain genomes for metagenomic binning, comparative biology and taxonomic classification.</title>
        <authorList>
            <person name="Goeker M."/>
        </authorList>
    </citation>
    <scope>NUCLEOTIDE SEQUENCE [LARGE SCALE GENOMIC DNA]</scope>
    <source>
        <strain evidence="1 2">DSM 1400</strain>
    </source>
</reference>
<name>A0ABU0JSJ0_HATLI</name>
<gene>
    <name evidence="1" type="ORF">QOZ93_000867</name>
</gene>
<evidence type="ECO:0000313" key="1">
    <source>
        <dbReference type="EMBL" id="MDQ0479138.1"/>
    </source>
</evidence>
<evidence type="ECO:0000313" key="2">
    <source>
        <dbReference type="Proteomes" id="UP001224418"/>
    </source>
</evidence>
<dbReference type="EMBL" id="JAUSWN010000005">
    <property type="protein sequence ID" value="MDQ0479138.1"/>
    <property type="molecule type" value="Genomic_DNA"/>
</dbReference>
<dbReference type="RefSeq" id="WP_307355245.1">
    <property type="nucleotide sequence ID" value="NZ_BAAACJ010000009.1"/>
</dbReference>
<evidence type="ECO:0008006" key="3">
    <source>
        <dbReference type="Google" id="ProtNLM"/>
    </source>
</evidence>
<protein>
    <recommendedName>
        <fullName evidence="3">Family 2 glycosyl transferase</fullName>
    </recommendedName>
</protein>
<dbReference type="Proteomes" id="UP001224418">
    <property type="component" value="Unassembled WGS sequence"/>
</dbReference>
<dbReference type="SUPFAM" id="SSF51445">
    <property type="entry name" value="(Trans)glycosidases"/>
    <property type="match status" value="1"/>
</dbReference>
<proteinExistence type="predicted"/>
<sequence length="704" mass="82595">MKRYLQVCTIFLALFLCIYNFGYMLRNYINMNKDTNIEQIARAAGKSLEVYKNGKWQKIFLKGVNLGAAKPGYFPGEFGITKEEYLRWFRQIKDMNSNVIRVYTLQMPAFYEALFEFNKHTIEPLYIIHGVWEDEEDMAQELDAFNPNIIDTFKLEISRVIDVVHGNYNLKKIPGKAYGNYTYDISPYVIGYILGIEWDPYFVKETNARHKGLKDFNGKWLYTQKSKPIEIFFANVGDYAISYETKKYKMQKPIAFTNWLTTDVIEHKNDVEESNRIANINTETIKSKKEFLSGLFASYHIYPYYPDFLNFDHKYINFKDEDGNNNSYKAYLKELMTYHNIPVVVSEFGIPTSRGITHKDLVKGFNQGMIDEIEQGKMNKKMLKDIYEEGYAGAIVFSWQDEWFKRTWNTMDMDDPHSRAYWADKMTNEQFFGLLSFDSGENKSTVYVDGNIEDWEEKDLVTKGDKIRLYMKSDEAYLYLRVNKENLNLDKEEILIPIDITRKSGVNSIEGYKGTFNKKADFIISIKGKKNSKILVNDYYNVFEFLFNGKVARDSKIDKFSVLKQRIFRESIIPTTGEILKNQDVEVGNLIHGNGNPEDKGYNSLADFNINGDDIEIRIPWLMLNVSNPAKKLVLDDFNKINFIRGIEIKNINVGAYVAENKVIKHEASMQRYSWEKWNLPKYHERLKKSYYIMQEAFKNIDRR</sequence>
<dbReference type="Gene3D" id="3.20.20.80">
    <property type="entry name" value="Glycosidases"/>
    <property type="match status" value="2"/>
</dbReference>
<keyword evidence="2" id="KW-1185">Reference proteome</keyword>
<dbReference type="InterPro" id="IPR017853">
    <property type="entry name" value="GH"/>
</dbReference>
<organism evidence="1 2">
    <name type="scientific">Hathewaya limosa</name>
    <name type="common">Clostridium limosum</name>
    <dbReference type="NCBI Taxonomy" id="1536"/>
    <lineage>
        <taxon>Bacteria</taxon>
        <taxon>Bacillati</taxon>
        <taxon>Bacillota</taxon>
        <taxon>Clostridia</taxon>
        <taxon>Eubacteriales</taxon>
        <taxon>Clostridiaceae</taxon>
        <taxon>Hathewaya</taxon>
    </lineage>
</organism>
<comment type="caution">
    <text evidence="1">The sequence shown here is derived from an EMBL/GenBank/DDBJ whole genome shotgun (WGS) entry which is preliminary data.</text>
</comment>